<reference evidence="1" key="1">
    <citation type="submission" date="2013-07" db="EMBL/GenBank/DDBJ databases">
        <title>The Genome Sequence of Cryptococcus bestiolae CBS10118.</title>
        <authorList>
            <consortium name="The Broad Institute Genome Sequencing Platform"/>
            <person name="Cuomo C."/>
            <person name="Litvintseva A."/>
            <person name="Chen Y."/>
            <person name="Heitman J."/>
            <person name="Sun S."/>
            <person name="Springer D."/>
            <person name="Dromer F."/>
            <person name="Young S.K."/>
            <person name="Zeng Q."/>
            <person name="Gargeya S."/>
            <person name="Fitzgerald M."/>
            <person name="Abouelleil A."/>
            <person name="Alvarado L."/>
            <person name="Berlin A.M."/>
            <person name="Chapman S.B."/>
            <person name="Dewar J."/>
            <person name="Goldberg J."/>
            <person name="Griggs A."/>
            <person name="Gujja S."/>
            <person name="Hansen M."/>
            <person name="Howarth C."/>
            <person name="Imamovic A."/>
            <person name="Larimer J."/>
            <person name="McCowan C."/>
            <person name="Murphy C."/>
            <person name="Pearson M."/>
            <person name="Priest M."/>
            <person name="Roberts A."/>
            <person name="Saif S."/>
            <person name="Shea T."/>
            <person name="Sykes S."/>
            <person name="Wortman J."/>
            <person name="Nusbaum C."/>
            <person name="Birren B."/>
        </authorList>
    </citation>
    <scope>NUCLEOTIDE SEQUENCE [LARGE SCALE GENOMIC DNA]</scope>
    <source>
        <strain evidence="1">CBS 10118</strain>
    </source>
</reference>
<reference evidence="1" key="2">
    <citation type="submission" date="2014-01" db="EMBL/GenBank/DDBJ databases">
        <title>Evolution of pathogenesis and genome organization in the Tremellales.</title>
        <authorList>
            <person name="Cuomo C."/>
            <person name="Litvintseva A."/>
            <person name="Heitman J."/>
            <person name="Chen Y."/>
            <person name="Sun S."/>
            <person name="Springer D."/>
            <person name="Dromer F."/>
            <person name="Young S."/>
            <person name="Zeng Q."/>
            <person name="Chapman S."/>
            <person name="Gujja S."/>
            <person name="Saif S."/>
            <person name="Birren B."/>
        </authorList>
    </citation>
    <scope>NUCLEOTIDE SEQUENCE</scope>
    <source>
        <strain evidence="1">CBS 10118</strain>
    </source>
</reference>
<dbReference type="AlphaFoldDB" id="A0A1B9FSW8"/>
<sequence>MEAPGMNRLPDDVLHRFIKLLKDMRPTIDPTVEHTRQRPNMLLTLMRVCPRLSILPIQECRYENHHSLLNRKLERWGVKECYSERINYLLDNRFDIQDQFQAILARILSPPHLCDHSSHGPYSWDLSAVPPPKTYTTEIGREYIRYKIPIPILSSSTTRLIIKSETVQNFRPKEDWFLTPQDREARSLEGFLRWFRLILTKTVRGLPRGNGNGNGQTRMIIYLPVELSVLRTVAPRLRTSLGDQIEGMSYSKIFEEIGKWLIGKKGSGFKGKGVKVDVATWAERGECPACGK</sequence>
<accession>A0A1B9FSW8</accession>
<proteinExistence type="predicted"/>
<gene>
    <name evidence="1" type="ORF">I302_08643</name>
</gene>
<dbReference type="VEuPathDB" id="FungiDB:I302_08643"/>
<dbReference type="EMBL" id="KI894026">
    <property type="protein sequence ID" value="OCF21864.1"/>
    <property type="molecule type" value="Genomic_DNA"/>
</dbReference>
<name>A0A1B9FSW8_9TREE</name>
<protein>
    <submittedName>
        <fullName evidence="1">Uncharacterized protein</fullName>
    </submittedName>
</protein>
<dbReference type="OrthoDB" id="10472928at2759"/>
<organism evidence="1">
    <name type="scientific">Kwoniella bestiolae CBS 10118</name>
    <dbReference type="NCBI Taxonomy" id="1296100"/>
    <lineage>
        <taxon>Eukaryota</taxon>
        <taxon>Fungi</taxon>
        <taxon>Dikarya</taxon>
        <taxon>Basidiomycota</taxon>
        <taxon>Agaricomycotina</taxon>
        <taxon>Tremellomycetes</taxon>
        <taxon>Tremellales</taxon>
        <taxon>Cryptococcaceae</taxon>
        <taxon>Kwoniella</taxon>
    </lineage>
</organism>
<evidence type="ECO:0000313" key="1">
    <source>
        <dbReference type="EMBL" id="OCF21864.1"/>
    </source>
</evidence>